<sequence length="109" mass="12375">YENLLIISSVPYLRRNTCDRTPRELFDILIKPTLAINSFSVEDIPDISEMTICLWLKIGAGWSSSSNKRMYLVSYDVDAPNTLKTNSFFLGLDDSKHLVFGIGTEAQPW</sequence>
<evidence type="ECO:0000313" key="1">
    <source>
        <dbReference type="EMBL" id="CAH3123267.1"/>
    </source>
</evidence>
<gene>
    <name evidence="1" type="ORF">PMEA_00009554</name>
</gene>
<reference evidence="1 2" key="1">
    <citation type="submission" date="2022-05" db="EMBL/GenBank/DDBJ databases">
        <authorList>
            <consortium name="Genoscope - CEA"/>
            <person name="William W."/>
        </authorList>
    </citation>
    <scope>NUCLEOTIDE SEQUENCE [LARGE SCALE GENOMIC DNA]</scope>
</reference>
<keyword evidence="2" id="KW-1185">Reference proteome</keyword>
<feature type="non-terminal residue" evidence="1">
    <location>
        <position position="1"/>
    </location>
</feature>
<organism evidence="1 2">
    <name type="scientific">Pocillopora meandrina</name>
    <dbReference type="NCBI Taxonomy" id="46732"/>
    <lineage>
        <taxon>Eukaryota</taxon>
        <taxon>Metazoa</taxon>
        <taxon>Cnidaria</taxon>
        <taxon>Anthozoa</taxon>
        <taxon>Hexacorallia</taxon>
        <taxon>Scleractinia</taxon>
        <taxon>Astrocoeniina</taxon>
        <taxon>Pocilloporidae</taxon>
        <taxon>Pocillopora</taxon>
    </lineage>
</organism>
<accession>A0AAU9WRD8</accession>
<proteinExistence type="predicted"/>
<dbReference type="Proteomes" id="UP001159428">
    <property type="component" value="Unassembled WGS sequence"/>
</dbReference>
<dbReference type="EMBL" id="CALNXJ010000019">
    <property type="protein sequence ID" value="CAH3123267.1"/>
    <property type="molecule type" value="Genomic_DNA"/>
</dbReference>
<comment type="caution">
    <text evidence="1">The sequence shown here is derived from an EMBL/GenBank/DDBJ whole genome shotgun (WGS) entry which is preliminary data.</text>
</comment>
<name>A0AAU9WRD8_9CNID</name>
<evidence type="ECO:0000313" key="2">
    <source>
        <dbReference type="Proteomes" id="UP001159428"/>
    </source>
</evidence>
<dbReference type="AlphaFoldDB" id="A0AAU9WRD8"/>
<protein>
    <submittedName>
        <fullName evidence="1">Uncharacterized protein</fullName>
    </submittedName>
</protein>